<proteinExistence type="predicted"/>
<accession>A0ACB9YMM6</accession>
<sequence length="294" mass="33747">MMNPYESDPDKIPEGDLYADVPLYGRYLPRPTDFKPDAKHINSTTPESLKYWSTVLAQCTELNRIYENDEGGRDVFALGGVIIKSSHLKAIPEGRRSYRDYSYADANEVEATRLAEKVLDDIKVPQVYFAAKINGRDVFVQERIPGVGLNIAWQYISQSQKASFKEQARQMLEKLRAIGPPSEVTHRSYIVPDPDPVDHRGIQQVERDIIFADNEKDPDLSFMHNDVSRSNCIVDNDKIVGLVDWEMAGFFGWKTAASVHVRIRSPRRENYASLNLPEERLYDILFWNDLYDVE</sequence>
<name>A0ACB9YMM6_9PEZI</name>
<dbReference type="Proteomes" id="UP001497700">
    <property type="component" value="Unassembled WGS sequence"/>
</dbReference>
<comment type="caution">
    <text evidence="1">The sequence shown here is derived from an EMBL/GenBank/DDBJ whole genome shotgun (WGS) entry which is preliminary data.</text>
</comment>
<organism evidence="1 2">
    <name type="scientific">Hypoxylon rubiginosum</name>
    <dbReference type="NCBI Taxonomy" id="110542"/>
    <lineage>
        <taxon>Eukaryota</taxon>
        <taxon>Fungi</taxon>
        <taxon>Dikarya</taxon>
        <taxon>Ascomycota</taxon>
        <taxon>Pezizomycotina</taxon>
        <taxon>Sordariomycetes</taxon>
        <taxon>Xylariomycetidae</taxon>
        <taxon>Xylariales</taxon>
        <taxon>Hypoxylaceae</taxon>
        <taxon>Hypoxylon</taxon>
    </lineage>
</organism>
<evidence type="ECO:0000313" key="2">
    <source>
        <dbReference type="Proteomes" id="UP001497700"/>
    </source>
</evidence>
<evidence type="ECO:0000313" key="1">
    <source>
        <dbReference type="EMBL" id="KAI4860462.1"/>
    </source>
</evidence>
<protein>
    <submittedName>
        <fullName evidence="1">Uncharacterized protein</fullName>
    </submittedName>
</protein>
<dbReference type="EMBL" id="MU393585">
    <property type="protein sequence ID" value="KAI4860462.1"/>
    <property type="molecule type" value="Genomic_DNA"/>
</dbReference>
<keyword evidence="2" id="KW-1185">Reference proteome</keyword>
<gene>
    <name evidence="1" type="ORF">F4820DRAFT_461669</name>
</gene>
<reference evidence="1 2" key="1">
    <citation type="journal article" date="2022" name="New Phytol.">
        <title>Ecological generalism drives hyperdiversity of secondary metabolite gene clusters in xylarialean endophytes.</title>
        <authorList>
            <person name="Franco M.E.E."/>
            <person name="Wisecaver J.H."/>
            <person name="Arnold A.E."/>
            <person name="Ju Y.M."/>
            <person name="Slot J.C."/>
            <person name="Ahrendt S."/>
            <person name="Moore L.P."/>
            <person name="Eastman K.E."/>
            <person name="Scott K."/>
            <person name="Konkel Z."/>
            <person name="Mondo S.J."/>
            <person name="Kuo A."/>
            <person name="Hayes R.D."/>
            <person name="Haridas S."/>
            <person name="Andreopoulos B."/>
            <person name="Riley R."/>
            <person name="LaButti K."/>
            <person name="Pangilinan J."/>
            <person name="Lipzen A."/>
            <person name="Amirebrahimi M."/>
            <person name="Yan J."/>
            <person name="Adam C."/>
            <person name="Keymanesh K."/>
            <person name="Ng V."/>
            <person name="Louie K."/>
            <person name="Northen T."/>
            <person name="Drula E."/>
            <person name="Henrissat B."/>
            <person name="Hsieh H.M."/>
            <person name="Youens-Clark K."/>
            <person name="Lutzoni F."/>
            <person name="Miadlikowska J."/>
            <person name="Eastwood D.C."/>
            <person name="Hamelin R.C."/>
            <person name="Grigoriev I.V."/>
            <person name="U'Ren J.M."/>
        </authorList>
    </citation>
    <scope>NUCLEOTIDE SEQUENCE [LARGE SCALE GENOMIC DNA]</scope>
    <source>
        <strain evidence="1 2">CBS 119005</strain>
    </source>
</reference>